<evidence type="ECO:0000313" key="4">
    <source>
        <dbReference type="Proteomes" id="UP001163719"/>
    </source>
</evidence>
<keyword evidence="4" id="KW-1185">Reference proteome</keyword>
<keyword evidence="2" id="KW-1133">Transmembrane helix</keyword>
<evidence type="ECO:0000256" key="2">
    <source>
        <dbReference type="SAM" id="Phobius"/>
    </source>
</evidence>
<dbReference type="SUPFAM" id="SSF46894">
    <property type="entry name" value="C-terminal effector domain of the bipartite response regulators"/>
    <property type="match status" value="1"/>
</dbReference>
<dbReference type="Proteomes" id="UP001163719">
    <property type="component" value="Unassembled WGS sequence"/>
</dbReference>
<dbReference type="InterPro" id="IPR016032">
    <property type="entry name" value="Sig_transdc_resp-reg_C-effctor"/>
</dbReference>
<reference evidence="3" key="1">
    <citation type="submission" date="2022-10" db="EMBL/GenBank/DDBJ databases">
        <title>Chryseobacterium babae sp. nov. isolated from the gut of the beetle Oryctes rhinoceros, and Chryseobacterium kimseyorum sp. nov., isolated from a stick insect rearing cage.</title>
        <authorList>
            <person name="Shelomi M."/>
            <person name="Han C.-J."/>
            <person name="Chen W.-M."/>
            <person name="Chen H.-K."/>
            <person name="Liaw S.-J."/>
            <person name="Muhle E."/>
            <person name="Clermont D."/>
        </authorList>
    </citation>
    <scope>NUCLEOTIDE SEQUENCE</scope>
    <source>
        <strain evidence="3">WLa1L2M3</strain>
    </source>
</reference>
<name>A0ABT3HM65_9FLAO</name>
<comment type="caution">
    <text evidence="3">The sequence shown here is derived from an EMBL/GenBank/DDBJ whole genome shotgun (WGS) entry which is preliminary data.</text>
</comment>
<dbReference type="RefSeq" id="WP_264742779.1">
    <property type="nucleotide sequence ID" value="NZ_JAPDHV010000002.1"/>
</dbReference>
<dbReference type="InterPro" id="IPR011990">
    <property type="entry name" value="TPR-like_helical_dom_sf"/>
</dbReference>
<dbReference type="SUPFAM" id="SSF48452">
    <property type="entry name" value="TPR-like"/>
    <property type="match status" value="1"/>
</dbReference>
<evidence type="ECO:0000256" key="1">
    <source>
        <dbReference type="SAM" id="Coils"/>
    </source>
</evidence>
<feature type="transmembrane region" description="Helical" evidence="2">
    <location>
        <begin position="329"/>
        <end position="350"/>
    </location>
</feature>
<organism evidence="3 4">
    <name type="scientific">Chryseobacterium oryctis</name>
    <dbReference type="NCBI Taxonomy" id="2952618"/>
    <lineage>
        <taxon>Bacteria</taxon>
        <taxon>Pseudomonadati</taxon>
        <taxon>Bacteroidota</taxon>
        <taxon>Flavobacteriia</taxon>
        <taxon>Flavobacteriales</taxon>
        <taxon>Weeksellaceae</taxon>
        <taxon>Chryseobacterium group</taxon>
        <taxon>Chryseobacterium</taxon>
    </lineage>
</organism>
<sequence length="481" mass="57270">MKNQLRLFFFLLSFSISYSQKLSPVEIDRLQNEDLYLQKGKIYEGIEHSKKTIQLSEKINYAKGKARGYIQIAQYLHNLGKYREEQQYLDKAEVLYPEYKDDPILSSSFFTAYGRNYYELGLIGKSNETYNKALREALKIKDNTQKRKCLHYIYGNMVTNFGILQNRDSSYYYIHKAYKNMPRVIEVTNLIDYFILQKNQDSAKFYLDRAEDLLKISPDMFDHIVFNYMSARYYQDKKEYKKAQTFYEKSLELSVKMKRPKNIMKNYRGLADVYNLQNNVYKANEYLHKYTKLKDSFAQNNLIALQTSEKKIVSDEKKQREASKRKMSYIWGGLLLATIIIISILSFLHYRKIRKKDLLLKESNNAILQKNNHVKELEQKINETFEEIIQLAKNNSPEFWGRFQEIYPEFRKRILEINPSLKTSELILCAYIYLGFNTKDIAQYTFKAVQTIKNNKYNLRKRLSISPQDNLTVWIRDRTNA</sequence>
<keyword evidence="2" id="KW-0812">Transmembrane</keyword>
<evidence type="ECO:0000313" key="3">
    <source>
        <dbReference type="EMBL" id="MCW3160834.1"/>
    </source>
</evidence>
<accession>A0ABT3HM65</accession>
<dbReference type="Gene3D" id="1.25.40.10">
    <property type="entry name" value="Tetratricopeptide repeat domain"/>
    <property type="match status" value="2"/>
</dbReference>
<keyword evidence="2" id="KW-0472">Membrane</keyword>
<evidence type="ECO:0008006" key="5">
    <source>
        <dbReference type="Google" id="ProtNLM"/>
    </source>
</evidence>
<proteinExistence type="predicted"/>
<dbReference type="EMBL" id="JAPDHV010000002">
    <property type="protein sequence ID" value="MCW3160834.1"/>
    <property type="molecule type" value="Genomic_DNA"/>
</dbReference>
<keyword evidence="1" id="KW-0175">Coiled coil</keyword>
<protein>
    <recommendedName>
        <fullName evidence="5">Tetratricopeptide repeat-containing protein</fullName>
    </recommendedName>
</protein>
<gene>
    <name evidence="3" type="ORF">OH806_06085</name>
</gene>
<feature type="coiled-coil region" evidence="1">
    <location>
        <begin position="360"/>
        <end position="394"/>
    </location>
</feature>